<evidence type="ECO:0008006" key="3">
    <source>
        <dbReference type="Google" id="ProtNLM"/>
    </source>
</evidence>
<proteinExistence type="predicted"/>
<comment type="caution">
    <text evidence="1">The sequence shown here is derived from an EMBL/GenBank/DDBJ whole genome shotgun (WGS) entry which is preliminary data.</text>
</comment>
<reference evidence="1 2" key="1">
    <citation type="submission" date="2024-02" db="EMBL/GenBank/DDBJ databases">
        <title>Deinococcus xinjiangensis NBRC 107630.</title>
        <authorList>
            <person name="Ichikawa N."/>
            <person name="Katano-Makiyama Y."/>
            <person name="Hidaka K."/>
        </authorList>
    </citation>
    <scope>NUCLEOTIDE SEQUENCE [LARGE SCALE GENOMIC DNA]</scope>
    <source>
        <strain evidence="1 2">NBRC 107630</strain>
    </source>
</reference>
<dbReference type="Proteomes" id="UP001458946">
    <property type="component" value="Unassembled WGS sequence"/>
</dbReference>
<keyword evidence="2" id="KW-1185">Reference proteome</keyword>
<evidence type="ECO:0000313" key="1">
    <source>
        <dbReference type="EMBL" id="GAA5501772.1"/>
    </source>
</evidence>
<name>A0ABP9VDH6_9DEIO</name>
<sequence length="130" mass="14022">MLLGVVMLDGQVALLPAPLEVDADFMEVAHQGRSPRKRFRFASACMRGACQQWTGSACGVIERVLDDELLTLLPMAEALPSRVVEPPCAIRGQCRWYSQRGALACQGCAFVITDMLDAEPVATEPVTAAS</sequence>
<organism evidence="1 2">
    <name type="scientific">Deinococcus xinjiangensis</name>
    <dbReference type="NCBI Taxonomy" id="457454"/>
    <lineage>
        <taxon>Bacteria</taxon>
        <taxon>Thermotogati</taxon>
        <taxon>Deinococcota</taxon>
        <taxon>Deinococci</taxon>
        <taxon>Deinococcales</taxon>
        <taxon>Deinococcaceae</taxon>
        <taxon>Deinococcus</taxon>
    </lineage>
</organism>
<evidence type="ECO:0000313" key="2">
    <source>
        <dbReference type="Proteomes" id="UP001458946"/>
    </source>
</evidence>
<accession>A0ABP9VDH6</accession>
<dbReference type="EMBL" id="BAABRN010000013">
    <property type="protein sequence ID" value="GAA5501772.1"/>
    <property type="molecule type" value="Genomic_DNA"/>
</dbReference>
<gene>
    <name evidence="1" type="ORF">Dxin01_01511</name>
</gene>
<protein>
    <recommendedName>
        <fullName evidence="3">(2Fe-2S)-binding protein</fullName>
    </recommendedName>
</protein>